<evidence type="ECO:0000259" key="2">
    <source>
        <dbReference type="PROSITE" id="PS50095"/>
    </source>
</evidence>
<dbReference type="SUPFAM" id="SSF49723">
    <property type="entry name" value="Lipase/lipooxygenase domain (PLAT/LH2 domain)"/>
    <property type="match status" value="1"/>
</dbReference>
<dbReference type="Pfam" id="PF01477">
    <property type="entry name" value="PLAT"/>
    <property type="match status" value="1"/>
</dbReference>
<gene>
    <name evidence="3" type="primary">ORF33957</name>
</gene>
<feature type="non-terminal residue" evidence="3">
    <location>
        <position position="92"/>
    </location>
</feature>
<dbReference type="PROSITE" id="PS50095">
    <property type="entry name" value="PLAT"/>
    <property type="match status" value="1"/>
</dbReference>
<dbReference type="Gene3D" id="2.60.60.20">
    <property type="entry name" value="PLAT/LH2 domain"/>
    <property type="match status" value="1"/>
</dbReference>
<name>A0A0B6YR48_9EUPU</name>
<proteinExistence type="predicted"/>
<reference evidence="3" key="1">
    <citation type="submission" date="2014-12" db="EMBL/GenBank/DDBJ databases">
        <title>Insight into the proteome of Arion vulgaris.</title>
        <authorList>
            <person name="Aradska J."/>
            <person name="Bulat T."/>
            <person name="Smidak R."/>
            <person name="Sarate P."/>
            <person name="Gangsoo J."/>
            <person name="Sialana F."/>
            <person name="Bilban M."/>
            <person name="Lubec G."/>
        </authorList>
    </citation>
    <scope>NUCLEOTIDE SEQUENCE</scope>
    <source>
        <tissue evidence="3">Skin</tissue>
    </source>
</reference>
<dbReference type="InterPro" id="IPR036392">
    <property type="entry name" value="PLAT/LH2_dom_sf"/>
</dbReference>
<feature type="non-terminal residue" evidence="3">
    <location>
        <position position="1"/>
    </location>
</feature>
<feature type="domain" description="PLAT" evidence="2">
    <location>
        <begin position="1"/>
        <end position="92"/>
    </location>
</feature>
<dbReference type="InterPro" id="IPR001024">
    <property type="entry name" value="PLAT/LH2_dom"/>
</dbReference>
<accession>A0A0B6YR48</accession>
<evidence type="ECO:0000313" key="3">
    <source>
        <dbReference type="EMBL" id="CEK58713.1"/>
    </source>
</evidence>
<comment type="caution">
    <text evidence="1">Lacks conserved residue(s) required for the propagation of feature annotation.</text>
</comment>
<sequence length="92" mass="10372">IVETYTGPMGTTGDVTDIIVIFCGSKNESSPVNLGPYNDKSFQSDGKDRFELSLAEDVGELIKIRLGFEDRSKQKKWHLQKIQFEDVDTKDT</sequence>
<evidence type="ECO:0000256" key="1">
    <source>
        <dbReference type="PROSITE-ProRule" id="PRU00152"/>
    </source>
</evidence>
<dbReference type="EMBL" id="HACG01011848">
    <property type="protein sequence ID" value="CEK58713.1"/>
    <property type="molecule type" value="Transcribed_RNA"/>
</dbReference>
<protein>
    <recommendedName>
        <fullName evidence="2">PLAT domain-containing protein</fullName>
    </recommendedName>
</protein>
<organism evidence="3">
    <name type="scientific">Arion vulgaris</name>
    <dbReference type="NCBI Taxonomy" id="1028688"/>
    <lineage>
        <taxon>Eukaryota</taxon>
        <taxon>Metazoa</taxon>
        <taxon>Spiralia</taxon>
        <taxon>Lophotrochozoa</taxon>
        <taxon>Mollusca</taxon>
        <taxon>Gastropoda</taxon>
        <taxon>Heterobranchia</taxon>
        <taxon>Euthyneura</taxon>
        <taxon>Panpulmonata</taxon>
        <taxon>Eupulmonata</taxon>
        <taxon>Stylommatophora</taxon>
        <taxon>Helicina</taxon>
        <taxon>Arionoidea</taxon>
        <taxon>Arionidae</taxon>
        <taxon>Arion</taxon>
    </lineage>
</organism>
<dbReference type="AlphaFoldDB" id="A0A0B6YR48"/>